<keyword evidence="7 10" id="KW-0808">Transferase</keyword>
<feature type="active site" description="Proton acceptor" evidence="10">
    <location>
        <position position="314"/>
    </location>
</feature>
<dbReference type="Proteomes" id="UP000093186">
    <property type="component" value="Unassembled WGS sequence"/>
</dbReference>
<dbReference type="Gene3D" id="3.40.50.10210">
    <property type="match status" value="1"/>
</dbReference>
<gene>
    <name evidence="10" type="primary">cobT</name>
    <name evidence="11" type="ORF">BA195_11640</name>
</gene>
<dbReference type="InterPro" id="IPR036087">
    <property type="entry name" value="Nict_dMeBzImd_PRibTrfase_sf"/>
</dbReference>
<dbReference type="AlphaFoldDB" id="A0A1B9XXI3"/>
<dbReference type="SUPFAM" id="SSF52733">
    <property type="entry name" value="Nicotinate mononucleotide:5,6-dimethylbenzimidazole phosphoribosyltransferase (CobT)"/>
    <property type="match status" value="1"/>
</dbReference>
<evidence type="ECO:0000256" key="10">
    <source>
        <dbReference type="HAMAP-Rule" id="MF_00230"/>
    </source>
</evidence>
<dbReference type="HAMAP" id="MF_00230">
    <property type="entry name" value="CobT"/>
    <property type="match status" value="1"/>
</dbReference>
<keyword evidence="5 10" id="KW-0169">Cobalamin biosynthesis</keyword>
<dbReference type="PANTHER" id="PTHR43463">
    <property type="entry name" value="NICOTINATE-NUCLEOTIDE--DIMETHYLBENZIMIDAZOLE PHOSPHORIBOSYLTRANSFERASE"/>
    <property type="match status" value="1"/>
</dbReference>
<name>A0A1B9XXI3_9FLAO</name>
<dbReference type="RefSeq" id="WP_068705754.1">
    <property type="nucleotide sequence ID" value="NZ_JAUOSW010000003.1"/>
</dbReference>
<evidence type="ECO:0000256" key="4">
    <source>
        <dbReference type="ARBA" id="ARBA00015486"/>
    </source>
</evidence>
<dbReference type="GO" id="GO:0008939">
    <property type="term" value="F:nicotinate-nucleotide-dimethylbenzimidazole phosphoribosyltransferase activity"/>
    <property type="evidence" value="ECO:0007669"/>
    <property type="project" value="UniProtKB-UniRule"/>
</dbReference>
<comment type="caution">
    <text evidence="11">The sequence shown here is derived from an EMBL/GenBank/DDBJ whole genome shotgun (WGS) entry which is preliminary data.</text>
</comment>
<dbReference type="Pfam" id="PF02277">
    <property type="entry name" value="DBI_PRT"/>
    <property type="match status" value="1"/>
</dbReference>
<evidence type="ECO:0000256" key="1">
    <source>
        <dbReference type="ARBA" id="ARBA00005049"/>
    </source>
</evidence>
<evidence type="ECO:0000313" key="12">
    <source>
        <dbReference type="Proteomes" id="UP000093186"/>
    </source>
</evidence>
<proteinExistence type="inferred from homology"/>
<dbReference type="STRING" id="447689.BA195_11640"/>
<dbReference type="GO" id="GO:0009236">
    <property type="term" value="P:cobalamin biosynthetic process"/>
    <property type="evidence" value="ECO:0007669"/>
    <property type="project" value="UniProtKB-UniRule"/>
</dbReference>
<evidence type="ECO:0000256" key="2">
    <source>
        <dbReference type="ARBA" id="ARBA00007110"/>
    </source>
</evidence>
<comment type="function">
    <text evidence="10">Catalyzes the synthesis of alpha-ribazole-5'-phosphate from nicotinate mononucleotide (NAMN) and 5,6-dimethylbenzimidazole (DMB).</text>
</comment>
<protein>
    <recommendedName>
        <fullName evidence="4 10">Nicotinate-nucleotide--dimethylbenzimidazole phosphoribosyltransferase</fullName>
        <shortName evidence="10">NN:DBI PRT</shortName>
        <ecNumber evidence="3 10">2.4.2.21</ecNumber>
    </recommendedName>
    <alternativeName>
        <fullName evidence="8 10">N(1)-alpha-phosphoribosyltransferase</fullName>
    </alternativeName>
</protein>
<dbReference type="NCBIfam" id="NF000996">
    <property type="entry name" value="PRK00105.1"/>
    <property type="match status" value="1"/>
</dbReference>
<evidence type="ECO:0000256" key="3">
    <source>
        <dbReference type="ARBA" id="ARBA00011991"/>
    </source>
</evidence>
<comment type="catalytic activity">
    <reaction evidence="9 10">
        <text>5,6-dimethylbenzimidazole + nicotinate beta-D-ribonucleotide = alpha-ribazole 5'-phosphate + nicotinate + H(+)</text>
        <dbReference type="Rhea" id="RHEA:11196"/>
        <dbReference type="ChEBI" id="CHEBI:15378"/>
        <dbReference type="ChEBI" id="CHEBI:15890"/>
        <dbReference type="ChEBI" id="CHEBI:32544"/>
        <dbReference type="ChEBI" id="CHEBI:57502"/>
        <dbReference type="ChEBI" id="CHEBI:57918"/>
        <dbReference type="EC" id="2.4.2.21"/>
    </reaction>
</comment>
<comment type="similarity">
    <text evidence="2 10">Belongs to the CobT family.</text>
</comment>
<keyword evidence="6 10" id="KW-0328">Glycosyltransferase</keyword>
<comment type="pathway">
    <text evidence="1 10">Nucleoside biosynthesis; alpha-ribazole biosynthesis; alpha-ribazole from 5,6-dimethylbenzimidazole: step 1/2.</text>
</comment>
<dbReference type="NCBIfam" id="TIGR03160">
    <property type="entry name" value="cobT_DBIPRT"/>
    <property type="match status" value="1"/>
</dbReference>
<dbReference type="UniPathway" id="UPA00061">
    <property type="reaction ID" value="UER00516"/>
</dbReference>
<evidence type="ECO:0000256" key="9">
    <source>
        <dbReference type="ARBA" id="ARBA00047340"/>
    </source>
</evidence>
<accession>A0A1B9XXI3</accession>
<reference evidence="11 12" key="1">
    <citation type="submission" date="2016-06" db="EMBL/GenBank/DDBJ databases">
        <title>Draft Genome Sequence of Tenacibaculum soleae UCD-KL19.</title>
        <authorList>
            <person name="Eisen J.A."/>
            <person name="Coil D.A."/>
            <person name="Lujan K.M."/>
        </authorList>
    </citation>
    <scope>NUCLEOTIDE SEQUENCE [LARGE SCALE GENOMIC DNA]</scope>
    <source>
        <strain evidence="11 12">UCD-KL19</strain>
    </source>
</reference>
<dbReference type="Gene3D" id="1.10.1610.10">
    <property type="match status" value="1"/>
</dbReference>
<organism evidence="11 12">
    <name type="scientific">Tenacibaculum soleae</name>
    <dbReference type="NCBI Taxonomy" id="447689"/>
    <lineage>
        <taxon>Bacteria</taxon>
        <taxon>Pseudomonadati</taxon>
        <taxon>Bacteroidota</taxon>
        <taxon>Flavobacteriia</taxon>
        <taxon>Flavobacteriales</taxon>
        <taxon>Flavobacteriaceae</taxon>
        <taxon>Tenacibaculum</taxon>
    </lineage>
</organism>
<evidence type="ECO:0000313" key="11">
    <source>
        <dbReference type="EMBL" id="OCK42270.1"/>
    </source>
</evidence>
<dbReference type="FunFam" id="3.40.50.10210:FF:000001">
    <property type="entry name" value="Nicotinate-nucleotide--dimethylbenzimidazole phosphoribosyltransferase"/>
    <property type="match status" value="1"/>
</dbReference>
<evidence type="ECO:0000256" key="8">
    <source>
        <dbReference type="ARBA" id="ARBA00030686"/>
    </source>
</evidence>
<dbReference type="InterPro" id="IPR023195">
    <property type="entry name" value="Nict_dMeBzImd_PRibTrfase_N"/>
</dbReference>
<dbReference type="PANTHER" id="PTHR43463:SF1">
    <property type="entry name" value="NICOTINATE-NUCLEOTIDE--DIMETHYLBENZIMIDAZOLE PHOSPHORIBOSYLTRANSFERASE"/>
    <property type="match status" value="1"/>
</dbReference>
<dbReference type="EMBL" id="MAKX01000024">
    <property type="protein sequence ID" value="OCK42270.1"/>
    <property type="molecule type" value="Genomic_DNA"/>
</dbReference>
<keyword evidence="12" id="KW-1185">Reference proteome</keyword>
<dbReference type="InterPro" id="IPR017846">
    <property type="entry name" value="Nict_dMeBzImd_PRibTrfase_bact"/>
</dbReference>
<dbReference type="OrthoDB" id="9781491at2"/>
<evidence type="ECO:0000256" key="5">
    <source>
        <dbReference type="ARBA" id="ARBA00022573"/>
    </source>
</evidence>
<dbReference type="EC" id="2.4.2.21" evidence="3 10"/>
<sequence length="346" mass="36959">MYSTSILPVSATIKKALQEKIDFKTKPIGSLGALETIALQVGQIQNTLTPILKKPSIVVFAGDHGIVKSKSVSPYPQEVTQQMVLNFLNNGAAINVFCNQNNIDLTIVDAGVNADFKENENLIHAKIAKGTKDYSITQAMTTNDCLLALNKGKQIVAKLFKEGTNTIGFGEMGIGNTSSAALLMSYFTYTPIEDCVGKGTGLNDDGVTKKGQILRGVLDLHEKNIKNPMDALATFGGFEIVMMCGAMLEAASLKMTILIDGFIVTAALLAAQAINKNIVDYCLFCHTSGEQGHEQMLSFLNAKPLLNIGLRLGEGTGSAIAFPIVQAAVNFLNEMATFKSANVSEA</sequence>
<evidence type="ECO:0000256" key="6">
    <source>
        <dbReference type="ARBA" id="ARBA00022676"/>
    </source>
</evidence>
<evidence type="ECO:0000256" key="7">
    <source>
        <dbReference type="ARBA" id="ARBA00022679"/>
    </source>
</evidence>
<dbReference type="InterPro" id="IPR003200">
    <property type="entry name" value="Nict_dMeBzImd_PRibTrfase"/>
</dbReference>
<dbReference type="CDD" id="cd02439">
    <property type="entry name" value="DMB-PRT_CobT"/>
    <property type="match status" value="1"/>
</dbReference>